<protein>
    <submittedName>
        <fullName evidence="2">Uncharacterized protein</fullName>
    </submittedName>
</protein>
<feature type="signal peptide" evidence="1">
    <location>
        <begin position="1"/>
        <end position="22"/>
    </location>
</feature>
<evidence type="ECO:0000313" key="3">
    <source>
        <dbReference type="Proteomes" id="UP000832041"/>
    </source>
</evidence>
<evidence type="ECO:0000256" key="1">
    <source>
        <dbReference type="SAM" id="SignalP"/>
    </source>
</evidence>
<dbReference type="EMBL" id="CP051627">
    <property type="protein sequence ID" value="UPT22887.1"/>
    <property type="molecule type" value="Genomic_DNA"/>
</dbReference>
<name>A0ABY4L5B8_THEAE</name>
<evidence type="ECO:0000313" key="2">
    <source>
        <dbReference type="EMBL" id="UPT22887.1"/>
    </source>
</evidence>
<gene>
    <name evidence="2" type="ORF">FOF52_19665</name>
</gene>
<accession>A0ABY4L5B8</accession>
<feature type="chain" id="PRO_5045818003" evidence="1">
    <location>
        <begin position="23"/>
        <end position="73"/>
    </location>
</feature>
<organism evidence="2 3">
    <name type="scientific">Thermobifida alba</name>
    <name type="common">Thermomonospora alba</name>
    <dbReference type="NCBI Taxonomy" id="53522"/>
    <lineage>
        <taxon>Bacteria</taxon>
        <taxon>Bacillati</taxon>
        <taxon>Actinomycetota</taxon>
        <taxon>Actinomycetes</taxon>
        <taxon>Streptosporangiales</taxon>
        <taxon>Nocardiopsidaceae</taxon>
        <taxon>Thermobifida</taxon>
    </lineage>
</organism>
<reference evidence="2 3" key="1">
    <citation type="submission" date="2020-04" db="EMBL/GenBank/DDBJ databases">
        <title>Thermobifida alba genome sequencing and assembly.</title>
        <authorList>
            <person name="Luzics S."/>
            <person name="Horvath B."/>
            <person name="Nagy I."/>
            <person name="Toth A."/>
            <person name="Nagy I."/>
            <person name="Kukolya J."/>
        </authorList>
    </citation>
    <scope>NUCLEOTIDE SEQUENCE [LARGE SCALE GENOMIC DNA]</scope>
    <source>
        <strain evidence="2 3">DSM 43795</strain>
    </source>
</reference>
<keyword evidence="1" id="KW-0732">Signal</keyword>
<keyword evidence="3" id="KW-1185">Reference proteome</keyword>
<dbReference type="Proteomes" id="UP000832041">
    <property type="component" value="Chromosome"/>
</dbReference>
<dbReference type="RefSeq" id="WP_248591394.1">
    <property type="nucleotide sequence ID" value="NZ_BAABEB010000011.1"/>
</dbReference>
<sequence length="73" mass="7748">MIKKICAVAALTAAAIFGSAGAASADAPGTEFRGWTWWLGTEVTEIAEEVADAIAETDDDGGVFTILRGWTWW</sequence>
<proteinExistence type="predicted"/>